<organism evidence="3 4">
    <name type="scientific">Aduncisulcus paluster</name>
    <dbReference type="NCBI Taxonomy" id="2918883"/>
    <lineage>
        <taxon>Eukaryota</taxon>
        <taxon>Metamonada</taxon>
        <taxon>Carpediemonas-like organisms</taxon>
        <taxon>Aduncisulcus</taxon>
    </lineage>
</organism>
<dbReference type="EMBL" id="BQXS01011667">
    <property type="protein sequence ID" value="GKT15348.1"/>
    <property type="molecule type" value="Genomic_DNA"/>
</dbReference>
<dbReference type="CDD" id="cd00154">
    <property type="entry name" value="Rab"/>
    <property type="match status" value="1"/>
</dbReference>
<keyword evidence="4" id="KW-1185">Reference proteome</keyword>
<name>A0ABQ5JV90_9EUKA</name>
<dbReference type="SMART" id="SM00175">
    <property type="entry name" value="RAB"/>
    <property type="match status" value="1"/>
</dbReference>
<evidence type="ECO:0000313" key="3">
    <source>
        <dbReference type="EMBL" id="GKT15348.1"/>
    </source>
</evidence>
<accession>A0ABQ5JV90</accession>
<reference evidence="3" key="1">
    <citation type="submission" date="2022-03" db="EMBL/GenBank/DDBJ databases">
        <title>Draft genome sequence of Aduncisulcus paluster, a free-living microaerophilic Fornicata.</title>
        <authorList>
            <person name="Yuyama I."/>
            <person name="Kume K."/>
            <person name="Tamura T."/>
            <person name="Inagaki Y."/>
            <person name="Hashimoto T."/>
        </authorList>
    </citation>
    <scope>NUCLEOTIDE SEQUENCE</scope>
    <source>
        <strain evidence="3">NY0171</strain>
    </source>
</reference>
<keyword evidence="1" id="KW-0547">Nucleotide-binding</keyword>
<comment type="caution">
    <text evidence="3">The sequence shown here is derived from an EMBL/GenBank/DDBJ whole genome shotgun (WGS) entry which is preliminary data.</text>
</comment>
<dbReference type="NCBIfam" id="TIGR00231">
    <property type="entry name" value="small_GTP"/>
    <property type="match status" value="1"/>
</dbReference>
<dbReference type="PROSITE" id="PS51421">
    <property type="entry name" value="RAS"/>
    <property type="match status" value="1"/>
</dbReference>
<dbReference type="InterPro" id="IPR001806">
    <property type="entry name" value="Small_GTPase"/>
</dbReference>
<proteinExistence type="predicted"/>
<dbReference type="Pfam" id="PF00071">
    <property type="entry name" value="Ras"/>
    <property type="match status" value="1"/>
</dbReference>
<dbReference type="Proteomes" id="UP001057375">
    <property type="component" value="Unassembled WGS sequence"/>
</dbReference>
<dbReference type="SMART" id="SM00174">
    <property type="entry name" value="RHO"/>
    <property type="match status" value="1"/>
</dbReference>
<dbReference type="SUPFAM" id="SSF52540">
    <property type="entry name" value="P-loop containing nucleoside triphosphate hydrolases"/>
    <property type="match status" value="1"/>
</dbReference>
<sequence length="203" mass="22445">MDSSIFKVVFVGSTRVGKTSICIRLISGAFQLTAPTLGADFMQHKIVTRSKRVINTRIFDTSGQDRFFGLSKSFFRGANVSVFVLSFDEVESLEKLEKYVETVEDNCEDCLHYLVLNKSDLAGAKEGDLGISLEDVEKTRSKYGFEKVYVTSAKTGEGIEELFLDIGDDLEKELAEPIPAPTASTKLIADEREEEKGCGCCNL</sequence>
<evidence type="ECO:0000256" key="1">
    <source>
        <dbReference type="ARBA" id="ARBA00022741"/>
    </source>
</evidence>
<dbReference type="PROSITE" id="PS51419">
    <property type="entry name" value="RAB"/>
    <property type="match status" value="1"/>
</dbReference>
<dbReference type="InterPro" id="IPR027417">
    <property type="entry name" value="P-loop_NTPase"/>
</dbReference>
<dbReference type="InterPro" id="IPR005225">
    <property type="entry name" value="Small_GTP-bd"/>
</dbReference>
<evidence type="ECO:0000256" key="2">
    <source>
        <dbReference type="ARBA" id="ARBA00023134"/>
    </source>
</evidence>
<gene>
    <name evidence="3" type="ORF">ADUPG1_010684</name>
</gene>
<dbReference type="Gene3D" id="3.40.50.300">
    <property type="entry name" value="P-loop containing nucleotide triphosphate hydrolases"/>
    <property type="match status" value="1"/>
</dbReference>
<dbReference type="PANTHER" id="PTHR47977">
    <property type="entry name" value="RAS-RELATED PROTEIN RAB"/>
    <property type="match status" value="1"/>
</dbReference>
<dbReference type="InterPro" id="IPR050227">
    <property type="entry name" value="Rab"/>
</dbReference>
<dbReference type="SMART" id="SM00173">
    <property type="entry name" value="RAS"/>
    <property type="match status" value="1"/>
</dbReference>
<evidence type="ECO:0000313" key="4">
    <source>
        <dbReference type="Proteomes" id="UP001057375"/>
    </source>
</evidence>
<keyword evidence="2" id="KW-0342">GTP-binding</keyword>
<dbReference type="PRINTS" id="PR00449">
    <property type="entry name" value="RASTRNSFRMNG"/>
</dbReference>
<protein>
    <submittedName>
        <fullName evidence="3">Small GTPase like protein</fullName>
    </submittedName>
</protein>